<protein>
    <recommendedName>
        <fullName evidence="11 13">S-adenosylmethionine:tRNA ribosyltransferase-isomerase</fullName>
        <ecNumber evidence="10 13">2.4.99.17</ecNumber>
    </recommendedName>
    <alternativeName>
        <fullName evidence="12 13">Queuosine biosynthesis protein QueA</fullName>
    </alternativeName>
</protein>
<keyword evidence="5 13" id="KW-0808">Transferase</keyword>
<dbReference type="InterPro" id="IPR036100">
    <property type="entry name" value="QueA_sf"/>
</dbReference>
<keyword evidence="15" id="KW-1185">Reference proteome</keyword>
<evidence type="ECO:0000256" key="9">
    <source>
        <dbReference type="ARBA" id="ARBA00061210"/>
    </source>
</evidence>
<comment type="catalytic activity">
    <reaction evidence="8 13">
        <text>7-aminomethyl-7-carbaguanosine(34) in tRNA + S-adenosyl-L-methionine = epoxyqueuosine(34) in tRNA + adenine + L-methionine + 2 H(+)</text>
        <dbReference type="Rhea" id="RHEA:32155"/>
        <dbReference type="Rhea" id="RHEA-COMP:10342"/>
        <dbReference type="Rhea" id="RHEA-COMP:18582"/>
        <dbReference type="ChEBI" id="CHEBI:15378"/>
        <dbReference type="ChEBI" id="CHEBI:16708"/>
        <dbReference type="ChEBI" id="CHEBI:57844"/>
        <dbReference type="ChEBI" id="CHEBI:59789"/>
        <dbReference type="ChEBI" id="CHEBI:82833"/>
        <dbReference type="ChEBI" id="CHEBI:194443"/>
        <dbReference type="EC" id="2.4.99.17"/>
    </reaction>
</comment>
<dbReference type="OrthoDB" id="9805933at2"/>
<evidence type="ECO:0000256" key="3">
    <source>
        <dbReference type="ARBA" id="ARBA00011245"/>
    </source>
</evidence>
<dbReference type="NCBIfam" id="TIGR00113">
    <property type="entry name" value="queA"/>
    <property type="match status" value="1"/>
</dbReference>
<evidence type="ECO:0000256" key="12">
    <source>
        <dbReference type="ARBA" id="ARBA00076160"/>
    </source>
</evidence>
<dbReference type="AlphaFoldDB" id="A0A318D8H3"/>
<evidence type="ECO:0000313" key="15">
    <source>
        <dbReference type="Proteomes" id="UP000247689"/>
    </source>
</evidence>
<dbReference type="NCBIfam" id="NF001140">
    <property type="entry name" value="PRK00147.1"/>
    <property type="match status" value="1"/>
</dbReference>
<evidence type="ECO:0000256" key="13">
    <source>
        <dbReference type="HAMAP-Rule" id="MF_00113"/>
    </source>
</evidence>
<organism evidence="14 15">
    <name type="scientific">Kangiella spongicola</name>
    <dbReference type="NCBI Taxonomy" id="796379"/>
    <lineage>
        <taxon>Bacteria</taxon>
        <taxon>Pseudomonadati</taxon>
        <taxon>Pseudomonadota</taxon>
        <taxon>Gammaproteobacteria</taxon>
        <taxon>Kangiellales</taxon>
        <taxon>Kangiellaceae</taxon>
        <taxon>Kangiella</taxon>
    </lineage>
</organism>
<dbReference type="Gene3D" id="3.40.1780.10">
    <property type="entry name" value="QueA-like"/>
    <property type="match status" value="1"/>
</dbReference>
<comment type="pathway">
    <text evidence="2 13">tRNA modification; tRNA-queuosine biosynthesis.</text>
</comment>
<keyword evidence="14" id="KW-0413">Isomerase</keyword>
<dbReference type="PANTHER" id="PTHR30307">
    <property type="entry name" value="S-ADENOSYLMETHIONINE:TRNA RIBOSYLTRANSFERASE-ISOMERASE"/>
    <property type="match status" value="1"/>
</dbReference>
<evidence type="ECO:0000256" key="1">
    <source>
        <dbReference type="ARBA" id="ARBA00004496"/>
    </source>
</evidence>
<evidence type="ECO:0000256" key="8">
    <source>
        <dbReference type="ARBA" id="ARBA00052751"/>
    </source>
</evidence>
<evidence type="ECO:0000256" key="7">
    <source>
        <dbReference type="ARBA" id="ARBA00022785"/>
    </source>
</evidence>
<evidence type="ECO:0000256" key="11">
    <source>
        <dbReference type="ARBA" id="ARBA00069325"/>
    </source>
</evidence>
<reference evidence="14 15" key="1">
    <citation type="submission" date="2018-05" db="EMBL/GenBank/DDBJ databases">
        <title>Kangiella spongicola genome sequence.</title>
        <authorList>
            <person name="Maclea K.S."/>
            <person name="Goen A.E."/>
            <person name="Kelley C."/>
            <person name="Underriner A."/>
            <person name="Silverwood T."/>
            <person name="Trachtenberg A.M."/>
        </authorList>
    </citation>
    <scope>NUCLEOTIDE SEQUENCE [LARGE SCALE GENOMIC DNA]</scope>
    <source>
        <strain evidence="14 15">ATCC BAA-2076</strain>
    </source>
</reference>
<sequence>MQLKDFHFDLPDELIARYPTEQRSASRLLRLDGETGDIQHSHFYQLTDFVEPNDLLVFNNTRVLPARLFGKKSSGGQVEILIERVESEHDALAHVRANRSPKPGARLVLEEGTEVEVISKDGAMYQLKLLSSDWHSVMQAVGHMPLPPYIDREDELSDKERYQTVYSEVEGAVAAPTAGLHFDDELLAKLSDKGVDTAFVTLHVGAGTFSPVRVDNILEHKMHSEWYELSQEVVDKVKQTRAKGGRVIAVGTTSVRCLESAAINGELEAGSGETDIFIYPGYVFRAVDALITNFHLPESTLMMLVSAFASKKHIMQAYDEAVSEQYRFFSYGDSMFITRPFSGAHPEALNQ</sequence>
<evidence type="ECO:0000313" key="14">
    <source>
        <dbReference type="EMBL" id="PXF62419.1"/>
    </source>
</evidence>
<dbReference type="GO" id="GO:0005737">
    <property type="term" value="C:cytoplasm"/>
    <property type="evidence" value="ECO:0007669"/>
    <property type="project" value="UniProtKB-SubCell"/>
</dbReference>
<dbReference type="RefSeq" id="WP_110201852.1">
    <property type="nucleotide sequence ID" value="NZ_QICH01000004.1"/>
</dbReference>
<dbReference type="InterPro" id="IPR042118">
    <property type="entry name" value="QueA_dom1"/>
</dbReference>
<accession>A0A318D8H3</accession>
<comment type="subcellular location">
    <subcellularLocation>
        <location evidence="1 13">Cytoplasm</location>
    </subcellularLocation>
</comment>
<name>A0A318D8H3_9GAMM</name>
<dbReference type="Gene3D" id="2.40.10.240">
    <property type="entry name" value="QueA-like"/>
    <property type="match status" value="1"/>
</dbReference>
<keyword evidence="7 13" id="KW-0671">Queuosine biosynthesis</keyword>
<comment type="caution">
    <text evidence="14">The sequence shown here is derived from an EMBL/GenBank/DDBJ whole genome shotgun (WGS) entry which is preliminary data.</text>
</comment>
<evidence type="ECO:0000256" key="10">
    <source>
        <dbReference type="ARBA" id="ARBA00066503"/>
    </source>
</evidence>
<dbReference type="EC" id="2.4.99.17" evidence="10 13"/>
<dbReference type="GO" id="GO:0051075">
    <property type="term" value="F:S-adenosylmethionine:tRNA ribosyltransferase-isomerase activity"/>
    <property type="evidence" value="ECO:0007669"/>
    <property type="project" value="UniProtKB-EC"/>
</dbReference>
<comment type="subunit">
    <text evidence="3 13">Monomer.</text>
</comment>
<dbReference type="UniPathway" id="UPA00392"/>
<comment type="similarity">
    <text evidence="9 13">Belongs to the QueA family.</text>
</comment>
<keyword evidence="6 13" id="KW-0949">S-adenosyl-L-methionine</keyword>
<dbReference type="InterPro" id="IPR003699">
    <property type="entry name" value="QueA"/>
</dbReference>
<dbReference type="InterPro" id="IPR042119">
    <property type="entry name" value="QueA_dom2"/>
</dbReference>
<dbReference type="FunFam" id="3.40.1780.10:FF:000001">
    <property type="entry name" value="S-adenosylmethionine:tRNA ribosyltransferase-isomerase"/>
    <property type="match status" value="1"/>
</dbReference>
<dbReference type="EMBL" id="QICH01000004">
    <property type="protein sequence ID" value="PXF62419.1"/>
    <property type="molecule type" value="Genomic_DNA"/>
</dbReference>
<evidence type="ECO:0000256" key="6">
    <source>
        <dbReference type="ARBA" id="ARBA00022691"/>
    </source>
</evidence>
<comment type="function">
    <text evidence="13">Transfers and isomerizes the ribose moiety from AdoMet to the 7-aminomethyl group of 7-deazaguanine (preQ1-tRNA) to give epoxyqueuosine (oQ-tRNA).</text>
</comment>
<evidence type="ECO:0000256" key="5">
    <source>
        <dbReference type="ARBA" id="ARBA00022679"/>
    </source>
</evidence>
<dbReference type="SUPFAM" id="SSF111337">
    <property type="entry name" value="QueA-like"/>
    <property type="match status" value="1"/>
</dbReference>
<dbReference type="Pfam" id="PF02547">
    <property type="entry name" value="Queuosine_synth"/>
    <property type="match status" value="1"/>
</dbReference>
<dbReference type="HAMAP" id="MF_00113">
    <property type="entry name" value="QueA"/>
    <property type="match status" value="1"/>
</dbReference>
<dbReference type="Proteomes" id="UP000247689">
    <property type="component" value="Unassembled WGS sequence"/>
</dbReference>
<keyword evidence="4 13" id="KW-0963">Cytoplasm</keyword>
<dbReference type="PANTHER" id="PTHR30307:SF0">
    <property type="entry name" value="S-ADENOSYLMETHIONINE:TRNA RIBOSYLTRANSFERASE-ISOMERASE"/>
    <property type="match status" value="1"/>
</dbReference>
<gene>
    <name evidence="13" type="primary">queA</name>
    <name evidence="14" type="ORF">DL796_11495</name>
</gene>
<evidence type="ECO:0000256" key="4">
    <source>
        <dbReference type="ARBA" id="ARBA00022490"/>
    </source>
</evidence>
<proteinExistence type="inferred from homology"/>
<dbReference type="GO" id="GO:0008616">
    <property type="term" value="P:tRNA queuosine(34) biosynthetic process"/>
    <property type="evidence" value="ECO:0007669"/>
    <property type="project" value="UniProtKB-UniRule"/>
</dbReference>
<evidence type="ECO:0000256" key="2">
    <source>
        <dbReference type="ARBA" id="ARBA00004691"/>
    </source>
</evidence>